<evidence type="ECO:0000256" key="4">
    <source>
        <dbReference type="ARBA" id="ARBA00022692"/>
    </source>
</evidence>
<evidence type="ECO:0000256" key="5">
    <source>
        <dbReference type="ARBA" id="ARBA00022989"/>
    </source>
</evidence>
<evidence type="ECO:0000256" key="2">
    <source>
        <dbReference type="ARBA" id="ARBA00022475"/>
    </source>
</evidence>
<dbReference type="Gene3D" id="3.10.50.40">
    <property type="match status" value="1"/>
</dbReference>
<dbReference type="PANTHER" id="PTHR47529">
    <property type="entry name" value="PEPTIDYL-PROLYL CIS-TRANS ISOMERASE D"/>
    <property type="match status" value="1"/>
</dbReference>
<dbReference type="OrthoDB" id="9812372at2"/>
<dbReference type="Pfam" id="PF13616">
    <property type="entry name" value="Rotamase_3"/>
    <property type="match status" value="1"/>
</dbReference>
<reference evidence="15" key="1">
    <citation type="submission" date="2016-10" db="EMBL/GenBank/DDBJ databases">
        <authorList>
            <person name="Varghese N."/>
            <person name="Submissions S."/>
        </authorList>
    </citation>
    <scope>NUCLEOTIDE SEQUENCE [LARGE SCALE GENOMIC DNA]</scope>
    <source>
        <strain evidence="15">DSM 23842</strain>
    </source>
</reference>
<dbReference type="STRING" id="283786.SAMN04487990_11152"/>
<proteinExistence type="inferred from homology"/>
<comment type="subcellular location">
    <subcellularLocation>
        <location evidence="1">Cell inner membrane</location>
        <topology evidence="1">Single-pass type II membrane protein</topology>
        <orientation evidence="1">Periplasmic side</orientation>
    </subcellularLocation>
</comment>
<dbReference type="GO" id="GO:0005886">
    <property type="term" value="C:plasma membrane"/>
    <property type="evidence" value="ECO:0007669"/>
    <property type="project" value="UniProtKB-SubCell"/>
</dbReference>
<dbReference type="PROSITE" id="PS50198">
    <property type="entry name" value="PPIC_PPIASE_2"/>
    <property type="match status" value="1"/>
</dbReference>
<dbReference type="Pfam" id="PF13623">
    <property type="entry name" value="SurA_N_2"/>
    <property type="match status" value="1"/>
</dbReference>
<protein>
    <recommendedName>
        <fullName evidence="9">Periplasmic chaperone PpiD</fullName>
    </recommendedName>
    <alternativeName>
        <fullName evidence="10">Periplasmic folding chaperone</fullName>
    </alternativeName>
</protein>
<dbReference type="InterPro" id="IPR052029">
    <property type="entry name" value="PpiD_chaperone"/>
</dbReference>
<dbReference type="InterPro" id="IPR000297">
    <property type="entry name" value="PPIase_PpiC"/>
</dbReference>
<organism evidence="14 15">
    <name type="scientific">Bizionia paragorgiae</name>
    <dbReference type="NCBI Taxonomy" id="283786"/>
    <lineage>
        <taxon>Bacteria</taxon>
        <taxon>Pseudomonadati</taxon>
        <taxon>Bacteroidota</taxon>
        <taxon>Flavobacteriia</taxon>
        <taxon>Flavobacteriales</taxon>
        <taxon>Flavobacteriaceae</taxon>
        <taxon>Bizionia</taxon>
    </lineage>
</organism>
<keyword evidence="15" id="KW-1185">Reference proteome</keyword>
<evidence type="ECO:0000256" key="10">
    <source>
        <dbReference type="ARBA" id="ARBA00042775"/>
    </source>
</evidence>
<dbReference type="AlphaFoldDB" id="A0A1H4AM80"/>
<dbReference type="SUPFAM" id="SSF109998">
    <property type="entry name" value="Triger factor/SurA peptide-binding domain-like"/>
    <property type="match status" value="1"/>
</dbReference>
<evidence type="ECO:0000256" key="12">
    <source>
        <dbReference type="SAM" id="Phobius"/>
    </source>
</evidence>
<name>A0A1H4AM80_BIZPA</name>
<keyword evidence="6 12" id="KW-0472">Membrane</keyword>
<evidence type="ECO:0000256" key="7">
    <source>
        <dbReference type="ARBA" id="ARBA00023186"/>
    </source>
</evidence>
<dbReference type="GO" id="GO:0003755">
    <property type="term" value="F:peptidyl-prolyl cis-trans isomerase activity"/>
    <property type="evidence" value="ECO:0007669"/>
    <property type="project" value="UniProtKB-KW"/>
</dbReference>
<keyword evidence="7" id="KW-0143">Chaperone</keyword>
<feature type="transmembrane region" description="Helical" evidence="12">
    <location>
        <begin position="12"/>
        <end position="31"/>
    </location>
</feature>
<evidence type="ECO:0000256" key="9">
    <source>
        <dbReference type="ARBA" id="ARBA00040743"/>
    </source>
</evidence>
<evidence type="ECO:0000256" key="11">
    <source>
        <dbReference type="PROSITE-ProRule" id="PRU00278"/>
    </source>
</evidence>
<keyword evidence="3" id="KW-0997">Cell inner membrane</keyword>
<feature type="domain" description="PpiC" evidence="13">
    <location>
        <begin position="346"/>
        <end position="452"/>
    </location>
</feature>
<evidence type="ECO:0000256" key="1">
    <source>
        <dbReference type="ARBA" id="ARBA00004382"/>
    </source>
</evidence>
<dbReference type="PANTHER" id="PTHR47529:SF1">
    <property type="entry name" value="PERIPLASMIC CHAPERONE PPID"/>
    <property type="match status" value="1"/>
</dbReference>
<dbReference type="Proteomes" id="UP000198846">
    <property type="component" value="Unassembled WGS sequence"/>
</dbReference>
<keyword evidence="11 14" id="KW-0413">Isomerase</keyword>
<dbReference type="InterPro" id="IPR046357">
    <property type="entry name" value="PPIase_dom_sf"/>
</dbReference>
<dbReference type="SUPFAM" id="SSF54534">
    <property type="entry name" value="FKBP-like"/>
    <property type="match status" value="1"/>
</dbReference>
<dbReference type="EMBL" id="FNQK01000011">
    <property type="protein sequence ID" value="SEA36931.1"/>
    <property type="molecule type" value="Genomic_DNA"/>
</dbReference>
<sequence>MAILNKIRQKTVVLILVIALALFAFVLSSLFDNQNALFSKSPNVVATINGKDISRQEFMARVEAQQNPNATTTQIMNQVYEAEVRQAVMETQFEKLGLNVGRQQMRDLLRANLQSSPQFLNEEGVYDEAKLNAYIANLKETSPEAYAQWIAYEDNVSAGALQQTYFNLVKAGTTATLAEGALEHKLEGDKVDVKFVQVPYTSIADSTIQVSKSDIKSYVQKHGKEYEVEASRNLQYVKFDEVASLEDENLIQDELISLIKGSVSYNAETKKNDTVVGFANMSGAKAGVFVNENSDVKFNDAYVLESSIVGTLKDSVSKLKVGDVYGPYKDGKAFKITKLIAQTKLPDSVKARHILIPFVGSRAAAPETVQTEVEAKKTADSLLAVIKTDRSKFVDLLDFSIDKVSNEAEGVLDWYTYNTMTPEFRDYTFENKKGDLAVVKTDFGFHVVEILDQKNELNAYKLATVVRNIEPSVETEDKVFREASNFVVNTEDKEFQAYAKESNLPVFPVTGVRVLDENIPGVGNQREIVRWAFEKTRSVGDIKRFPVSSGYVVVQVTAKNEAGLMNVEDASITAIPAIRKEKKAELIKNRADTSSLETFASSEGQSVKTASAVNMKNPTLAGAGKEPMVVGAAFGLKEGATSKAIAGEKGVYMIQVTKKTPAVKLDNYQSYANQVGEQKLNAVNTRLLSALKDAAEIEDNRANTIQ</sequence>
<evidence type="ECO:0000256" key="6">
    <source>
        <dbReference type="ARBA" id="ARBA00023136"/>
    </source>
</evidence>
<keyword evidence="4 12" id="KW-0812">Transmembrane</keyword>
<evidence type="ECO:0000256" key="8">
    <source>
        <dbReference type="ARBA" id="ARBA00038408"/>
    </source>
</evidence>
<dbReference type="InterPro" id="IPR027304">
    <property type="entry name" value="Trigger_fact/SurA_dom_sf"/>
</dbReference>
<keyword evidence="2" id="KW-1003">Cell membrane</keyword>
<accession>A0A1H4AM80</accession>
<keyword evidence="5 12" id="KW-1133">Transmembrane helix</keyword>
<comment type="similarity">
    <text evidence="8">Belongs to the PpiD chaperone family.</text>
</comment>
<keyword evidence="11" id="KW-0697">Rotamase</keyword>
<evidence type="ECO:0000256" key="3">
    <source>
        <dbReference type="ARBA" id="ARBA00022519"/>
    </source>
</evidence>
<evidence type="ECO:0000313" key="14">
    <source>
        <dbReference type="EMBL" id="SEA36931.1"/>
    </source>
</evidence>
<evidence type="ECO:0000313" key="15">
    <source>
        <dbReference type="Proteomes" id="UP000198846"/>
    </source>
</evidence>
<gene>
    <name evidence="14" type="ORF">SAMN04487990_11152</name>
</gene>
<evidence type="ECO:0000259" key="13">
    <source>
        <dbReference type="PROSITE" id="PS50198"/>
    </source>
</evidence>
<dbReference type="RefSeq" id="WP_092134476.1">
    <property type="nucleotide sequence ID" value="NZ_FNQK01000011.1"/>
</dbReference>